<name>A0ABS5W4Q7_9SPHN</name>
<evidence type="ECO:0000313" key="2">
    <source>
        <dbReference type="EMBL" id="MBT2134732.1"/>
    </source>
</evidence>
<keyword evidence="1" id="KW-0732">Signal</keyword>
<dbReference type="RefSeq" id="WP_214536357.1">
    <property type="nucleotide sequence ID" value="NZ_JAHFVK010000002.1"/>
</dbReference>
<sequence length="258" mass="27654">MLARFRTIALSGLAAAFLAAQPAQARADEPLPRFEDPLCPGVVGLKQDAAETVVGMIRGNAEALGLPLASEQTCDANIVVAFIDDGADYLNRLVGQNSTLFFEMDRGEREALLAETGGARAVLRVRARSRDGMPIPRRENLSDIPMAEMWGAHSKIYTATRNDILSALVLIDRGAVTGLSLQQLADYATFRALTHRLPPASARSESIVSLFDEGAERPTGLTDFDRKFLATLYDGLPNLPGSARLAALEAATGAPFTE</sequence>
<dbReference type="Proteomes" id="UP000811255">
    <property type="component" value="Unassembled WGS sequence"/>
</dbReference>
<evidence type="ECO:0000313" key="3">
    <source>
        <dbReference type="Proteomes" id="UP000811255"/>
    </source>
</evidence>
<comment type="caution">
    <text evidence="2">The sequence shown here is derived from an EMBL/GenBank/DDBJ whole genome shotgun (WGS) entry which is preliminary data.</text>
</comment>
<reference evidence="2 3" key="1">
    <citation type="submission" date="2021-05" db="EMBL/GenBank/DDBJ databases">
        <title>Croceibacterium sp. LX-88 genome sequence.</title>
        <authorList>
            <person name="Luo X."/>
        </authorList>
    </citation>
    <scope>NUCLEOTIDE SEQUENCE [LARGE SCALE GENOMIC DNA]</scope>
    <source>
        <strain evidence="2 3">LX-88</strain>
    </source>
</reference>
<organism evidence="2 3">
    <name type="scientific">Croceibacterium selenioxidans</name>
    <dbReference type="NCBI Taxonomy" id="2838833"/>
    <lineage>
        <taxon>Bacteria</taxon>
        <taxon>Pseudomonadati</taxon>
        <taxon>Pseudomonadota</taxon>
        <taxon>Alphaproteobacteria</taxon>
        <taxon>Sphingomonadales</taxon>
        <taxon>Erythrobacteraceae</taxon>
        <taxon>Croceibacterium</taxon>
    </lineage>
</organism>
<evidence type="ECO:0000256" key="1">
    <source>
        <dbReference type="SAM" id="SignalP"/>
    </source>
</evidence>
<dbReference type="EMBL" id="JAHFVK010000002">
    <property type="protein sequence ID" value="MBT2134732.1"/>
    <property type="molecule type" value="Genomic_DNA"/>
</dbReference>
<protein>
    <recommendedName>
        <fullName evidence="4">DUF2927 domain-containing protein</fullName>
    </recommendedName>
</protein>
<evidence type="ECO:0008006" key="4">
    <source>
        <dbReference type="Google" id="ProtNLM"/>
    </source>
</evidence>
<gene>
    <name evidence="2" type="ORF">KK137_10335</name>
</gene>
<feature type="chain" id="PRO_5045521544" description="DUF2927 domain-containing protein" evidence="1">
    <location>
        <begin position="26"/>
        <end position="258"/>
    </location>
</feature>
<accession>A0ABS5W4Q7</accession>
<proteinExistence type="predicted"/>
<feature type="signal peptide" evidence="1">
    <location>
        <begin position="1"/>
        <end position="25"/>
    </location>
</feature>
<keyword evidence="3" id="KW-1185">Reference proteome</keyword>